<protein>
    <submittedName>
        <fullName evidence="1">Uncharacterized protein</fullName>
    </submittedName>
</protein>
<accession>A0A1X0RDX9</accession>
<reference evidence="1" key="1">
    <citation type="journal article" date="2016" name="Proc. Natl. Acad. Sci. U.S.A.">
        <title>Lipid metabolic changes in an early divergent fungus govern the establishment of a mutualistic symbiosis with endobacteria.</title>
        <authorList>
            <person name="Lastovetsky O.A."/>
            <person name="Gaspar M.L."/>
            <person name="Mondo S.J."/>
            <person name="LaButti K.M."/>
            <person name="Sandor L."/>
            <person name="Grigoriev I.V."/>
            <person name="Henry S.A."/>
            <person name="Pawlowska T.E."/>
        </authorList>
    </citation>
    <scope>NUCLEOTIDE SEQUENCE [LARGE SCALE GENOMIC DNA]</scope>
    <source>
        <strain evidence="1">ATCC 52814</strain>
    </source>
</reference>
<gene>
    <name evidence="1" type="ORF">BCV72DRAFT_189930</name>
</gene>
<feature type="non-terminal residue" evidence="1">
    <location>
        <position position="1"/>
    </location>
</feature>
<feature type="non-terminal residue" evidence="1">
    <location>
        <position position="164"/>
    </location>
</feature>
<dbReference type="VEuPathDB" id="FungiDB:BCV72DRAFT_189930"/>
<evidence type="ECO:0000313" key="1">
    <source>
        <dbReference type="EMBL" id="ORE10202.1"/>
    </source>
</evidence>
<name>A0A1X0RDX9_RHIZD</name>
<sequence>DIVDDAEIWAVDPGISTIFSAVNSTEHERIQTTSLEEYYHLCSYRLATRRRTEHQECHLDEFKYISELPTLKTADLSSFLLAASTRLQNYQRIHSYCSKFKTCINKQKGTQEIAKRLFGNSKKYGTSSRVGAKNQTSVKSKHIPLPPADLPSTSQRKRIIAFGN</sequence>
<dbReference type="Proteomes" id="UP000242414">
    <property type="component" value="Unassembled WGS sequence"/>
</dbReference>
<dbReference type="AlphaFoldDB" id="A0A1X0RDX9"/>
<dbReference type="EMBL" id="KV921868">
    <property type="protein sequence ID" value="ORE10202.1"/>
    <property type="molecule type" value="Genomic_DNA"/>
</dbReference>
<organism evidence="1">
    <name type="scientific">Rhizopus microsporus var. microsporus</name>
    <dbReference type="NCBI Taxonomy" id="86635"/>
    <lineage>
        <taxon>Eukaryota</taxon>
        <taxon>Fungi</taxon>
        <taxon>Fungi incertae sedis</taxon>
        <taxon>Mucoromycota</taxon>
        <taxon>Mucoromycotina</taxon>
        <taxon>Mucoromycetes</taxon>
        <taxon>Mucorales</taxon>
        <taxon>Mucorineae</taxon>
        <taxon>Rhizopodaceae</taxon>
        <taxon>Rhizopus</taxon>
    </lineage>
</organism>
<proteinExistence type="predicted"/>